<sequence>MWHKCLLCSHVIKGGRINRVKQHLAGRKGDGSPCPQVTHDIQVRFRALLDECLKKEWAKDPIDYEKLDNIDFWIVEEDPPADIDYEELEKTLYEEEEEEEQGSSSSSNKRLRVEEDFEYDITDEIDFDISHLVDAMEMEMDSFIFED</sequence>
<evidence type="ECO:0000313" key="3">
    <source>
        <dbReference type="Proteomes" id="UP001497516"/>
    </source>
</evidence>
<gene>
    <name evidence="2" type="ORF">LTRI10_LOCUS3424</name>
</gene>
<name>A0AAV2CHI8_9ROSI</name>
<organism evidence="2 3">
    <name type="scientific">Linum trigynum</name>
    <dbReference type="NCBI Taxonomy" id="586398"/>
    <lineage>
        <taxon>Eukaryota</taxon>
        <taxon>Viridiplantae</taxon>
        <taxon>Streptophyta</taxon>
        <taxon>Embryophyta</taxon>
        <taxon>Tracheophyta</taxon>
        <taxon>Spermatophyta</taxon>
        <taxon>Magnoliopsida</taxon>
        <taxon>eudicotyledons</taxon>
        <taxon>Gunneridae</taxon>
        <taxon>Pentapetalae</taxon>
        <taxon>rosids</taxon>
        <taxon>fabids</taxon>
        <taxon>Malpighiales</taxon>
        <taxon>Linaceae</taxon>
        <taxon>Linum</taxon>
    </lineage>
</organism>
<reference evidence="2 3" key="1">
    <citation type="submission" date="2024-04" db="EMBL/GenBank/DDBJ databases">
        <authorList>
            <person name="Fracassetti M."/>
        </authorList>
    </citation>
    <scope>NUCLEOTIDE SEQUENCE [LARGE SCALE GENOMIC DNA]</scope>
</reference>
<protein>
    <recommendedName>
        <fullName evidence="4">Transposase</fullName>
    </recommendedName>
</protein>
<dbReference type="Proteomes" id="UP001497516">
    <property type="component" value="Chromosome 1"/>
</dbReference>
<accession>A0AAV2CHI8</accession>
<proteinExistence type="predicted"/>
<evidence type="ECO:0008006" key="4">
    <source>
        <dbReference type="Google" id="ProtNLM"/>
    </source>
</evidence>
<feature type="region of interest" description="Disordered" evidence="1">
    <location>
        <begin position="92"/>
        <end position="111"/>
    </location>
</feature>
<evidence type="ECO:0000256" key="1">
    <source>
        <dbReference type="SAM" id="MobiDB-lite"/>
    </source>
</evidence>
<dbReference type="AlphaFoldDB" id="A0AAV2CHI8"/>
<evidence type="ECO:0000313" key="2">
    <source>
        <dbReference type="EMBL" id="CAL1355676.1"/>
    </source>
</evidence>
<keyword evidence="3" id="KW-1185">Reference proteome</keyword>
<dbReference type="EMBL" id="OZ034813">
    <property type="protein sequence ID" value="CAL1355676.1"/>
    <property type="molecule type" value="Genomic_DNA"/>
</dbReference>